<evidence type="ECO:0000256" key="2">
    <source>
        <dbReference type="ARBA" id="ARBA00007663"/>
    </source>
</evidence>
<dbReference type="GO" id="GO:0006450">
    <property type="term" value="P:regulation of translational fidelity"/>
    <property type="evidence" value="ECO:0007669"/>
    <property type="project" value="TreeGrafter"/>
</dbReference>
<dbReference type="AlphaFoldDB" id="A0A9D2HE63"/>
<comment type="similarity">
    <text evidence="2">Belongs to the SUA5 family.</text>
</comment>
<evidence type="ECO:0000256" key="11">
    <source>
        <dbReference type="ARBA" id="ARBA00048366"/>
    </source>
</evidence>
<dbReference type="Pfam" id="PF01300">
    <property type="entry name" value="Sua5_yciO_yrdC"/>
    <property type="match status" value="1"/>
</dbReference>
<keyword evidence="4" id="KW-0963">Cytoplasm</keyword>
<dbReference type="GO" id="GO:0008033">
    <property type="term" value="P:tRNA processing"/>
    <property type="evidence" value="ECO:0007669"/>
    <property type="project" value="UniProtKB-KW"/>
</dbReference>
<comment type="catalytic activity">
    <reaction evidence="11">
        <text>L-threonine + hydrogencarbonate + ATP = L-threonylcarbamoyladenylate + diphosphate + H2O</text>
        <dbReference type="Rhea" id="RHEA:36407"/>
        <dbReference type="ChEBI" id="CHEBI:15377"/>
        <dbReference type="ChEBI" id="CHEBI:17544"/>
        <dbReference type="ChEBI" id="CHEBI:30616"/>
        <dbReference type="ChEBI" id="CHEBI:33019"/>
        <dbReference type="ChEBI" id="CHEBI:57926"/>
        <dbReference type="ChEBI" id="CHEBI:73682"/>
        <dbReference type="EC" id="2.7.7.87"/>
    </reaction>
</comment>
<dbReference type="Gene3D" id="3.90.870.10">
    <property type="entry name" value="DHBP synthase"/>
    <property type="match status" value="1"/>
</dbReference>
<evidence type="ECO:0000256" key="5">
    <source>
        <dbReference type="ARBA" id="ARBA00022679"/>
    </source>
</evidence>
<evidence type="ECO:0000259" key="12">
    <source>
        <dbReference type="PROSITE" id="PS51163"/>
    </source>
</evidence>
<keyword evidence="5" id="KW-0808">Transferase</keyword>
<evidence type="ECO:0000256" key="4">
    <source>
        <dbReference type="ARBA" id="ARBA00022490"/>
    </source>
</evidence>
<dbReference type="GO" id="GO:0003725">
    <property type="term" value="F:double-stranded RNA binding"/>
    <property type="evidence" value="ECO:0007669"/>
    <property type="project" value="InterPro"/>
</dbReference>
<evidence type="ECO:0000256" key="10">
    <source>
        <dbReference type="ARBA" id="ARBA00029774"/>
    </source>
</evidence>
<comment type="caution">
    <text evidence="13">The sequence shown here is derived from an EMBL/GenBank/DDBJ whole genome shotgun (WGS) entry which is preliminary data.</text>
</comment>
<reference evidence="13" key="1">
    <citation type="journal article" date="2021" name="PeerJ">
        <title>Extensive microbial diversity within the chicken gut microbiome revealed by metagenomics and culture.</title>
        <authorList>
            <person name="Gilroy R."/>
            <person name="Ravi A."/>
            <person name="Getino M."/>
            <person name="Pursley I."/>
            <person name="Horton D.L."/>
            <person name="Alikhan N.F."/>
            <person name="Baker D."/>
            <person name="Gharbi K."/>
            <person name="Hall N."/>
            <person name="Watson M."/>
            <person name="Adriaenssens E.M."/>
            <person name="Foster-Nyarko E."/>
            <person name="Jarju S."/>
            <person name="Secka A."/>
            <person name="Antonio M."/>
            <person name="Oren A."/>
            <person name="Chaudhuri R.R."/>
            <person name="La Ragione R."/>
            <person name="Hildebrand F."/>
            <person name="Pallen M.J."/>
        </authorList>
    </citation>
    <scope>NUCLEOTIDE SEQUENCE</scope>
    <source>
        <strain evidence="13">CHK186-16707</strain>
    </source>
</reference>
<keyword evidence="8" id="KW-0547">Nucleotide-binding</keyword>
<accession>A0A9D2HE63</accession>
<dbReference type="InterPro" id="IPR050156">
    <property type="entry name" value="TC-AMP_synthase_SUA5"/>
</dbReference>
<keyword evidence="7" id="KW-0548">Nucleotidyltransferase</keyword>
<gene>
    <name evidence="13" type="ORF">H9962_10550</name>
</gene>
<evidence type="ECO:0000313" key="14">
    <source>
        <dbReference type="Proteomes" id="UP000824225"/>
    </source>
</evidence>
<dbReference type="NCBIfam" id="TIGR00057">
    <property type="entry name" value="L-threonylcarbamoyladenylate synthase"/>
    <property type="match status" value="1"/>
</dbReference>
<dbReference type="GO" id="GO:0005737">
    <property type="term" value="C:cytoplasm"/>
    <property type="evidence" value="ECO:0007669"/>
    <property type="project" value="UniProtKB-SubCell"/>
</dbReference>
<evidence type="ECO:0000256" key="9">
    <source>
        <dbReference type="ARBA" id="ARBA00022840"/>
    </source>
</evidence>
<dbReference type="GO" id="GO:0061710">
    <property type="term" value="F:L-threonylcarbamoyladenylate synthase"/>
    <property type="evidence" value="ECO:0007669"/>
    <property type="project" value="UniProtKB-EC"/>
</dbReference>
<evidence type="ECO:0000256" key="1">
    <source>
        <dbReference type="ARBA" id="ARBA00004496"/>
    </source>
</evidence>
<dbReference type="PANTHER" id="PTHR17490:SF16">
    <property type="entry name" value="THREONYLCARBAMOYL-AMP SYNTHASE"/>
    <property type="match status" value="1"/>
</dbReference>
<dbReference type="EC" id="2.7.7.87" evidence="3"/>
<proteinExistence type="inferred from homology"/>
<sequence>MRQISMQEAAARLKSGGLLLYPTETFFGIGCRVSDDDAIARVFQVKRRLFAMPLPVILADAGQLPLVAQVAPALAEDVARLERAFWPGPLSLILPARMHISPLLTGGTGNIAVRVSPHPVPCELATLVGEPIVASSANISGHPAVTRAEALDAELVQAVGAVLDTGPEPTGGEPSTLVEPLGNGRLHVRRSGAVHNDRLRAAGFEPESGIA</sequence>
<evidence type="ECO:0000256" key="7">
    <source>
        <dbReference type="ARBA" id="ARBA00022695"/>
    </source>
</evidence>
<dbReference type="InterPro" id="IPR006070">
    <property type="entry name" value="Sua5-like_dom"/>
</dbReference>
<protein>
    <recommendedName>
        <fullName evidence="10">L-threonylcarbamoyladenylate synthase</fullName>
        <ecNumber evidence="3">2.7.7.87</ecNumber>
    </recommendedName>
    <alternativeName>
        <fullName evidence="10">L-threonylcarbamoyladenylate synthase</fullName>
    </alternativeName>
</protein>
<name>A0A9D2HE63_9BACT</name>
<reference evidence="13" key="2">
    <citation type="submission" date="2021-04" db="EMBL/GenBank/DDBJ databases">
        <authorList>
            <person name="Gilroy R."/>
        </authorList>
    </citation>
    <scope>NUCLEOTIDE SEQUENCE</scope>
    <source>
        <strain evidence="13">CHK186-16707</strain>
    </source>
</reference>
<evidence type="ECO:0000313" key="13">
    <source>
        <dbReference type="EMBL" id="HJA09608.1"/>
    </source>
</evidence>
<dbReference type="SUPFAM" id="SSF55821">
    <property type="entry name" value="YrdC/RibB"/>
    <property type="match status" value="1"/>
</dbReference>
<keyword evidence="9" id="KW-0067">ATP-binding</keyword>
<dbReference type="EMBL" id="DXAN01000033">
    <property type="protein sequence ID" value="HJA09608.1"/>
    <property type="molecule type" value="Genomic_DNA"/>
</dbReference>
<dbReference type="PROSITE" id="PS51163">
    <property type="entry name" value="YRDC"/>
    <property type="match status" value="1"/>
</dbReference>
<comment type="subcellular location">
    <subcellularLocation>
        <location evidence="1">Cytoplasm</location>
    </subcellularLocation>
</comment>
<evidence type="ECO:0000256" key="8">
    <source>
        <dbReference type="ARBA" id="ARBA00022741"/>
    </source>
</evidence>
<dbReference type="InterPro" id="IPR017945">
    <property type="entry name" value="DHBP_synth_RibB-like_a/b_dom"/>
</dbReference>
<dbReference type="PANTHER" id="PTHR17490">
    <property type="entry name" value="SUA5"/>
    <property type="match status" value="1"/>
</dbReference>
<dbReference type="GO" id="GO:0005524">
    <property type="term" value="F:ATP binding"/>
    <property type="evidence" value="ECO:0007669"/>
    <property type="project" value="UniProtKB-KW"/>
</dbReference>
<evidence type="ECO:0000256" key="3">
    <source>
        <dbReference type="ARBA" id="ARBA00012584"/>
    </source>
</evidence>
<dbReference type="GO" id="GO:0000049">
    <property type="term" value="F:tRNA binding"/>
    <property type="evidence" value="ECO:0007669"/>
    <property type="project" value="TreeGrafter"/>
</dbReference>
<evidence type="ECO:0000256" key="6">
    <source>
        <dbReference type="ARBA" id="ARBA00022694"/>
    </source>
</evidence>
<dbReference type="Proteomes" id="UP000824225">
    <property type="component" value="Unassembled WGS sequence"/>
</dbReference>
<organism evidence="13 14">
    <name type="scientific">Candidatus Mailhella merdigallinarum</name>
    <dbReference type="NCBI Taxonomy" id="2838658"/>
    <lineage>
        <taxon>Bacteria</taxon>
        <taxon>Pseudomonadati</taxon>
        <taxon>Thermodesulfobacteriota</taxon>
        <taxon>Desulfovibrionia</taxon>
        <taxon>Desulfovibrionales</taxon>
        <taxon>Desulfovibrionaceae</taxon>
        <taxon>Mailhella</taxon>
    </lineage>
</organism>
<feature type="domain" description="YrdC-like" evidence="12">
    <location>
        <begin position="3"/>
        <end position="194"/>
    </location>
</feature>
<keyword evidence="6" id="KW-0819">tRNA processing</keyword>